<evidence type="ECO:0000259" key="12">
    <source>
        <dbReference type="Pfam" id="PF00692"/>
    </source>
</evidence>
<comment type="pathway">
    <text evidence="1">Pyrimidine metabolism; dUMP biosynthesis; dUMP from dCTP (dUTP route): step 2/2.</text>
</comment>
<keyword evidence="5" id="KW-0548">Nucleotidyltransferase</keyword>
<dbReference type="InterPro" id="IPR043502">
    <property type="entry name" value="DNA/RNA_pol_sf"/>
</dbReference>
<dbReference type="AlphaFoldDB" id="A0A8J5GKX7"/>
<dbReference type="Pfam" id="PF00692">
    <property type="entry name" value="dUTPase"/>
    <property type="match status" value="1"/>
</dbReference>
<dbReference type="PANTHER" id="PTHR11241">
    <property type="entry name" value="DEOXYURIDINE 5'-TRIPHOSPHATE NUCLEOTIDOHYDROLASE"/>
    <property type="match status" value="1"/>
</dbReference>
<keyword evidence="11" id="KW-1133">Transmembrane helix</keyword>
<dbReference type="Gene3D" id="3.30.420.10">
    <property type="entry name" value="Ribonuclease H-like superfamily/Ribonuclease H"/>
    <property type="match status" value="1"/>
</dbReference>
<feature type="domain" description="Reverse transcriptase RNase H-like" evidence="13">
    <location>
        <begin position="6"/>
        <end position="79"/>
    </location>
</feature>
<evidence type="ECO:0000256" key="10">
    <source>
        <dbReference type="ARBA" id="ARBA00023080"/>
    </source>
</evidence>
<evidence type="ECO:0000256" key="8">
    <source>
        <dbReference type="ARBA" id="ARBA00022801"/>
    </source>
</evidence>
<evidence type="ECO:0000256" key="3">
    <source>
        <dbReference type="ARBA" id="ARBA00012379"/>
    </source>
</evidence>
<keyword evidence="4" id="KW-0808">Transferase</keyword>
<dbReference type="UniPathway" id="UPA00610">
    <property type="reaction ID" value="UER00666"/>
</dbReference>
<comment type="similarity">
    <text evidence="2">Belongs to the dUTPase family.</text>
</comment>
<keyword evidence="8" id="KW-0378">Hydrolase</keyword>
<keyword evidence="11" id="KW-0472">Membrane</keyword>
<evidence type="ECO:0000256" key="4">
    <source>
        <dbReference type="ARBA" id="ARBA00022679"/>
    </source>
</evidence>
<organism evidence="14 15">
    <name type="scientific">Zingiber officinale</name>
    <name type="common">Ginger</name>
    <name type="synonym">Amomum zingiber</name>
    <dbReference type="NCBI Taxonomy" id="94328"/>
    <lineage>
        <taxon>Eukaryota</taxon>
        <taxon>Viridiplantae</taxon>
        <taxon>Streptophyta</taxon>
        <taxon>Embryophyta</taxon>
        <taxon>Tracheophyta</taxon>
        <taxon>Spermatophyta</taxon>
        <taxon>Magnoliopsida</taxon>
        <taxon>Liliopsida</taxon>
        <taxon>Zingiberales</taxon>
        <taxon>Zingiberaceae</taxon>
        <taxon>Zingiber</taxon>
    </lineage>
</organism>
<dbReference type="InterPro" id="IPR041373">
    <property type="entry name" value="RT_RNaseH"/>
</dbReference>
<evidence type="ECO:0000256" key="1">
    <source>
        <dbReference type="ARBA" id="ARBA00005142"/>
    </source>
</evidence>
<comment type="caution">
    <text evidence="14">The sequence shown here is derived from an EMBL/GenBank/DDBJ whole genome shotgun (WGS) entry which is preliminary data.</text>
</comment>
<evidence type="ECO:0000259" key="13">
    <source>
        <dbReference type="Pfam" id="PF17917"/>
    </source>
</evidence>
<evidence type="ECO:0000256" key="6">
    <source>
        <dbReference type="ARBA" id="ARBA00022722"/>
    </source>
</evidence>
<evidence type="ECO:0000313" key="15">
    <source>
        <dbReference type="Proteomes" id="UP000734854"/>
    </source>
</evidence>
<keyword evidence="15" id="KW-1185">Reference proteome</keyword>
<dbReference type="GO" id="GO:0004170">
    <property type="term" value="F:dUTP diphosphatase activity"/>
    <property type="evidence" value="ECO:0007669"/>
    <property type="project" value="UniProtKB-EC"/>
</dbReference>
<dbReference type="GO" id="GO:0003676">
    <property type="term" value="F:nucleic acid binding"/>
    <property type="evidence" value="ECO:0007669"/>
    <property type="project" value="InterPro"/>
</dbReference>
<evidence type="ECO:0000313" key="14">
    <source>
        <dbReference type="EMBL" id="KAG6508932.1"/>
    </source>
</evidence>
<dbReference type="InterPro" id="IPR033704">
    <property type="entry name" value="dUTPase_trimeric"/>
</dbReference>
<keyword evidence="10" id="KW-0546">Nucleotide metabolism</keyword>
<evidence type="ECO:0000256" key="9">
    <source>
        <dbReference type="ARBA" id="ARBA00022918"/>
    </source>
</evidence>
<keyword evidence="11" id="KW-0812">Transmembrane</keyword>
<evidence type="ECO:0000256" key="5">
    <source>
        <dbReference type="ARBA" id="ARBA00022695"/>
    </source>
</evidence>
<accession>A0A8J5GKX7</accession>
<dbReference type="SUPFAM" id="SSF56672">
    <property type="entry name" value="DNA/RNA polymerases"/>
    <property type="match status" value="1"/>
</dbReference>
<feature type="transmembrane region" description="Helical" evidence="11">
    <location>
        <begin position="457"/>
        <end position="476"/>
    </location>
</feature>
<dbReference type="GO" id="GO:0046081">
    <property type="term" value="P:dUTP catabolic process"/>
    <property type="evidence" value="ECO:0007669"/>
    <property type="project" value="InterPro"/>
</dbReference>
<dbReference type="InterPro" id="IPR036397">
    <property type="entry name" value="RNaseH_sf"/>
</dbReference>
<dbReference type="PANTHER" id="PTHR11241:SF0">
    <property type="entry name" value="DEOXYURIDINE 5'-TRIPHOSPHATE NUCLEOTIDOHYDROLASE"/>
    <property type="match status" value="1"/>
</dbReference>
<dbReference type="GO" id="GO:0006226">
    <property type="term" value="P:dUMP biosynthetic process"/>
    <property type="evidence" value="ECO:0007669"/>
    <property type="project" value="UniProtKB-UniPathway"/>
</dbReference>
<dbReference type="EC" id="3.6.1.23" evidence="3"/>
<dbReference type="GO" id="GO:0003964">
    <property type="term" value="F:RNA-directed DNA polymerase activity"/>
    <property type="evidence" value="ECO:0007669"/>
    <property type="project" value="UniProtKB-KW"/>
</dbReference>
<evidence type="ECO:0000256" key="11">
    <source>
        <dbReference type="SAM" id="Phobius"/>
    </source>
</evidence>
<name>A0A8J5GKX7_ZINOF</name>
<feature type="domain" description="dUTPase-like" evidence="12">
    <location>
        <begin position="343"/>
        <end position="430"/>
    </location>
</feature>
<keyword evidence="7" id="KW-0255">Endonuclease</keyword>
<evidence type="ECO:0000256" key="2">
    <source>
        <dbReference type="ARBA" id="ARBA00006581"/>
    </source>
</evidence>
<dbReference type="GO" id="GO:0000287">
    <property type="term" value="F:magnesium ion binding"/>
    <property type="evidence" value="ECO:0007669"/>
    <property type="project" value="InterPro"/>
</dbReference>
<dbReference type="CDD" id="cd07557">
    <property type="entry name" value="trimeric_dUTPase"/>
    <property type="match status" value="1"/>
</dbReference>
<dbReference type="SUPFAM" id="SSF51283">
    <property type="entry name" value="dUTPase-like"/>
    <property type="match status" value="1"/>
</dbReference>
<dbReference type="EMBL" id="JACMSC010000009">
    <property type="protein sequence ID" value="KAG6508932.1"/>
    <property type="molecule type" value="Genomic_DNA"/>
</dbReference>
<keyword evidence="9" id="KW-0695">RNA-directed DNA polymerase</keyword>
<evidence type="ECO:0000256" key="7">
    <source>
        <dbReference type="ARBA" id="ARBA00022759"/>
    </source>
</evidence>
<dbReference type="InterPro" id="IPR008181">
    <property type="entry name" value="dUTPase"/>
</dbReference>
<protein>
    <recommendedName>
        <fullName evidence="3">dUTP diphosphatase</fullName>
        <ecNumber evidence="3">3.6.1.23</ecNumber>
    </recommendedName>
</protein>
<reference evidence="14 15" key="1">
    <citation type="submission" date="2020-08" db="EMBL/GenBank/DDBJ databases">
        <title>Plant Genome Project.</title>
        <authorList>
            <person name="Zhang R.-G."/>
        </authorList>
    </citation>
    <scope>NUCLEOTIDE SEQUENCE [LARGE SCALE GENOMIC DNA]</scope>
    <source>
        <tissue evidence="14">Rhizome</tissue>
    </source>
</reference>
<proteinExistence type="inferred from homology"/>
<dbReference type="InterPro" id="IPR029054">
    <property type="entry name" value="dUTPase-like"/>
</dbReference>
<dbReference type="InterPro" id="IPR036157">
    <property type="entry name" value="dUTPase-like_sf"/>
</dbReference>
<dbReference type="Gene3D" id="2.70.40.10">
    <property type="match status" value="1"/>
</dbReference>
<sequence length="498" mass="55605">MKFDSKSAEQISAYASGKFSPPKSTIDAEIYAVMNSLNSFKIYYLDKEELLIRTDCQAIISFFNKSSQNKPSRVRWIAFTDFITGLGIPVQFQHIEGKDNTLSDALSRLVSVITGPWSPTNEDELILAHMEDSAQQLKIRPNLRAARCLKDLMNFWANTKKSQDAAQEHVHQVKRMHEDIWRTSNGLQQKGLSIACGSVQNFGRLAEEVDTGRIITTKGGDVVLHMSYINTQATNSYKDAVRALPGRSYNTRDVIGQNWVVRPSSANIPVQPTEVNTWNLLNGNISLQFENYQATTTSRPTYNSNDEEVQSDEEEIRNHVVAVLIENQAREEELLIKRISSFLPQRRTTGAAGYDLAISYPQEIAARTRSMMATGICIQVPKGTYARIAPRSSAALRGLMIMRGVIDSDYRGELKIIVYNTTDSDIFLDQQESTFSSIFLIRSSRDSNFSKIQTKSWICVFACLMMAVLLLVAPLYSAGLQNPRAGASNPSVALTASL</sequence>
<keyword evidence="6" id="KW-0540">Nuclease</keyword>
<dbReference type="Pfam" id="PF17917">
    <property type="entry name" value="RT_RNaseH"/>
    <property type="match status" value="1"/>
</dbReference>
<gene>
    <name evidence="14" type="ORF">ZIOFF_034314</name>
</gene>
<dbReference type="GO" id="GO:0004519">
    <property type="term" value="F:endonuclease activity"/>
    <property type="evidence" value="ECO:0007669"/>
    <property type="project" value="UniProtKB-KW"/>
</dbReference>
<dbReference type="Proteomes" id="UP000734854">
    <property type="component" value="Unassembled WGS sequence"/>
</dbReference>